<evidence type="ECO:0000313" key="3">
    <source>
        <dbReference type="Proteomes" id="UP000471435"/>
    </source>
</evidence>
<dbReference type="Proteomes" id="UP000471435">
    <property type="component" value="Unassembled WGS sequence"/>
</dbReference>
<dbReference type="InterPro" id="IPR011990">
    <property type="entry name" value="TPR-like_helical_dom_sf"/>
</dbReference>
<accession>A0A6I4V0I5</accession>
<evidence type="ECO:0000256" key="1">
    <source>
        <dbReference type="SAM" id="SignalP"/>
    </source>
</evidence>
<keyword evidence="3" id="KW-1185">Reference proteome</keyword>
<reference evidence="2 3" key="1">
    <citation type="submission" date="2019-12" db="EMBL/GenBank/DDBJ databases">
        <title>Genomic-based taxomic classification of the family Erythrobacteraceae.</title>
        <authorList>
            <person name="Xu L."/>
        </authorList>
    </citation>
    <scope>NUCLEOTIDE SEQUENCE [LARGE SCALE GENOMIC DNA]</scope>
    <source>
        <strain evidence="2 3">SW-109</strain>
    </source>
</reference>
<protein>
    <recommendedName>
        <fullName evidence="4">Tetratricopeptide repeat-containing protein</fullName>
    </recommendedName>
</protein>
<organism evidence="2 3">
    <name type="scientific">Pontixanthobacter luteolus</name>
    <dbReference type="NCBI Taxonomy" id="295089"/>
    <lineage>
        <taxon>Bacteria</taxon>
        <taxon>Pseudomonadati</taxon>
        <taxon>Pseudomonadota</taxon>
        <taxon>Alphaproteobacteria</taxon>
        <taxon>Sphingomonadales</taxon>
        <taxon>Erythrobacteraceae</taxon>
        <taxon>Pontixanthobacter</taxon>
    </lineage>
</organism>
<proteinExistence type="predicted"/>
<dbReference type="SUPFAM" id="SSF48452">
    <property type="entry name" value="TPR-like"/>
    <property type="match status" value="1"/>
</dbReference>
<comment type="caution">
    <text evidence="2">The sequence shown here is derived from an EMBL/GenBank/DDBJ whole genome shotgun (WGS) entry which is preliminary data.</text>
</comment>
<sequence>MKQLKLFVAACALVGSPVLAQPSESPAEIDASNMTDAELFAALDDREKPWYSNSCSIGVPVFSELDRRMPDPARFKHGLVYSEALCASERDEYELGARKVAELEKIAPDTDYTFLALYFEGKTGNAQAVLDRFRSLSDAQLAELGRDRFWASVRMLREKGRIEQFEDQALQWFSDGKLAVFPSELEGGIVSNALDAAVRQEKLEQVDGLLRLIRDPSSYIHLLANRKYEPIWPRIEERAGPNLKPISEEYSFWAEARLENNESDRDRFSDAAHGLYFEGRYEDAIALAQKWRERNGTLKNIEEGDGWALNIQAYAYDAIGQRAKADAVFDDLAGLDPDANPWVVSFVINRASRLIGHDRWEDGLAANALAGQVAGNYGSQFAKMIIARNNVCALQNLGRADEIDGDLEFLRNNWEVSQSLAAQALQCAGQNEEAARVLQSALADDRYRETAIGALQPKKFELFYTPSNLPQNEELLSQFPELRADLYRYGRIIPDEFTPIAFLSRKNASQIR</sequence>
<feature type="signal peptide" evidence="1">
    <location>
        <begin position="1"/>
        <end position="20"/>
    </location>
</feature>
<dbReference type="EMBL" id="WTYP01000001">
    <property type="protein sequence ID" value="MXP47358.1"/>
    <property type="molecule type" value="Genomic_DNA"/>
</dbReference>
<keyword evidence="1" id="KW-0732">Signal</keyword>
<dbReference type="Gene3D" id="1.25.40.10">
    <property type="entry name" value="Tetratricopeptide repeat domain"/>
    <property type="match status" value="1"/>
</dbReference>
<evidence type="ECO:0000313" key="2">
    <source>
        <dbReference type="EMBL" id="MXP47358.1"/>
    </source>
</evidence>
<dbReference type="AlphaFoldDB" id="A0A6I4V0I5"/>
<feature type="chain" id="PRO_5026226032" description="Tetratricopeptide repeat-containing protein" evidence="1">
    <location>
        <begin position="21"/>
        <end position="512"/>
    </location>
</feature>
<name>A0A6I4V0I5_9SPHN</name>
<gene>
    <name evidence="2" type="ORF">GRI43_08135</name>
</gene>
<evidence type="ECO:0008006" key="4">
    <source>
        <dbReference type="Google" id="ProtNLM"/>
    </source>
</evidence>